<evidence type="ECO:0000256" key="9">
    <source>
        <dbReference type="ARBA" id="ARBA00022896"/>
    </source>
</evidence>
<comment type="cofactor">
    <cofactor evidence="1">
        <name>L-ascorbate</name>
        <dbReference type="ChEBI" id="CHEBI:38290"/>
    </cofactor>
</comment>
<evidence type="ECO:0000256" key="8">
    <source>
        <dbReference type="ARBA" id="ARBA00022824"/>
    </source>
</evidence>
<feature type="signal peptide" evidence="16">
    <location>
        <begin position="1"/>
        <end position="18"/>
    </location>
</feature>
<comment type="similarity">
    <text evidence="4">Belongs to the P4HA family.</text>
</comment>
<evidence type="ECO:0000256" key="4">
    <source>
        <dbReference type="ARBA" id="ARBA00006511"/>
    </source>
</evidence>
<gene>
    <name evidence="18" type="primary">p4ha1a</name>
</gene>
<dbReference type="PANTHER" id="PTHR10869:SF221">
    <property type="entry name" value="PROCOLLAGEN-PROLINE 4-DIOXYGENASE"/>
    <property type="match status" value="1"/>
</dbReference>
<feature type="repeat" description="TPR" evidence="14">
    <location>
        <begin position="206"/>
        <end position="239"/>
    </location>
</feature>
<dbReference type="Pfam" id="PF13640">
    <property type="entry name" value="2OG-FeII_Oxy_3"/>
    <property type="match status" value="1"/>
</dbReference>
<proteinExistence type="inferred from homology"/>
<feature type="chain" id="PRO_5025472280" description="procollagen-proline 4-dioxygenase" evidence="16">
    <location>
        <begin position="19"/>
        <end position="546"/>
    </location>
</feature>
<dbReference type="Proteomes" id="UP000472265">
    <property type="component" value="Chromosome 20"/>
</dbReference>
<evidence type="ECO:0000256" key="15">
    <source>
        <dbReference type="SAM" id="MobiDB-lite"/>
    </source>
</evidence>
<dbReference type="Pfam" id="PF08336">
    <property type="entry name" value="P4Ha_N"/>
    <property type="match status" value="1"/>
</dbReference>
<evidence type="ECO:0000256" key="3">
    <source>
        <dbReference type="ARBA" id="ARBA00004319"/>
    </source>
</evidence>
<organism evidence="18 19">
    <name type="scientific">Sparus aurata</name>
    <name type="common">Gilthead sea bream</name>
    <dbReference type="NCBI Taxonomy" id="8175"/>
    <lineage>
        <taxon>Eukaryota</taxon>
        <taxon>Metazoa</taxon>
        <taxon>Chordata</taxon>
        <taxon>Craniata</taxon>
        <taxon>Vertebrata</taxon>
        <taxon>Euteleostomi</taxon>
        <taxon>Actinopterygii</taxon>
        <taxon>Neopterygii</taxon>
        <taxon>Teleostei</taxon>
        <taxon>Neoteleostei</taxon>
        <taxon>Acanthomorphata</taxon>
        <taxon>Eupercaria</taxon>
        <taxon>Spariformes</taxon>
        <taxon>Sparidae</taxon>
        <taxon>Sparus</taxon>
    </lineage>
</organism>
<evidence type="ECO:0000313" key="18">
    <source>
        <dbReference type="Ensembl" id="ENSSAUP00010042375.1"/>
    </source>
</evidence>
<dbReference type="SUPFAM" id="SSF48452">
    <property type="entry name" value="TPR-like"/>
    <property type="match status" value="1"/>
</dbReference>
<evidence type="ECO:0000256" key="14">
    <source>
        <dbReference type="PROSITE-ProRule" id="PRU00339"/>
    </source>
</evidence>
<dbReference type="InterPro" id="IPR006620">
    <property type="entry name" value="Pro_4_hyd_alph"/>
</dbReference>
<evidence type="ECO:0000256" key="11">
    <source>
        <dbReference type="ARBA" id="ARBA00023002"/>
    </source>
</evidence>
<comment type="subcellular location">
    <subcellularLocation>
        <location evidence="3">Endoplasmic reticulum lumen</location>
    </subcellularLocation>
</comment>
<reference evidence="18" key="3">
    <citation type="submission" date="2025-09" db="UniProtKB">
        <authorList>
            <consortium name="Ensembl"/>
        </authorList>
    </citation>
    <scope>IDENTIFICATION</scope>
</reference>
<dbReference type="Ensembl" id="ENSSAUT00010044603.1">
    <property type="protein sequence ID" value="ENSSAUP00010042375.1"/>
    <property type="gene ID" value="ENSSAUG00010016820.1"/>
</dbReference>
<keyword evidence="6" id="KW-0479">Metal-binding</keyword>
<dbReference type="PROSITE" id="PS51471">
    <property type="entry name" value="FE2OG_OXY"/>
    <property type="match status" value="1"/>
</dbReference>
<dbReference type="GO" id="GO:0005788">
    <property type="term" value="C:endoplasmic reticulum lumen"/>
    <property type="evidence" value="ECO:0007669"/>
    <property type="project" value="UniProtKB-SubCell"/>
</dbReference>
<dbReference type="GO" id="GO:0031418">
    <property type="term" value="F:L-ascorbic acid binding"/>
    <property type="evidence" value="ECO:0007669"/>
    <property type="project" value="UniProtKB-KW"/>
</dbReference>
<evidence type="ECO:0000259" key="17">
    <source>
        <dbReference type="PROSITE" id="PS51471"/>
    </source>
</evidence>
<keyword evidence="10" id="KW-0223">Dioxygenase</keyword>
<comment type="function">
    <text evidence="2">Catalyzes the post-translational formation of 4-hydroxyproline in -Xaa-Pro-Gly- sequences in collagens and other proteins.</text>
</comment>
<dbReference type="Gene3D" id="1.25.40.10">
    <property type="entry name" value="Tetratricopeptide repeat domain"/>
    <property type="match status" value="1"/>
</dbReference>
<evidence type="ECO:0000313" key="19">
    <source>
        <dbReference type="Proteomes" id="UP000472265"/>
    </source>
</evidence>
<keyword evidence="8" id="KW-0256">Endoplasmic reticulum</keyword>
<dbReference type="AlphaFoldDB" id="A0A671WTW2"/>
<dbReference type="GO" id="GO:0005506">
    <property type="term" value="F:iron ion binding"/>
    <property type="evidence" value="ECO:0007669"/>
    <property type="project" value="InterPro"/>
</dbReference>
<dbReference type="InterPro" id="IPR011990">
    <property type="entry name" value="TPR-like_helical_dom_sf"/>
</dbReference>
<dbReference type="InterPro" id="IPR044862">
    <property type="entry name" value="Pro_4_hyd_alph_FE2OG_OXY"/>
</dbReference>
<evidence type="ECO:0000256" key="2">
    <source>
        <dbReference type="ARBA" id="ARBA00002035"/>
    </source>
</evidence>
<dbReference type="InterPro" id="IPR013547">
    <property type="entry name" value="P4H_N"/>
</dbReference>
<sequence length="546" mass="62289">MALCWLLIHILLFTSSSAHNDFFTSIGHMTDLLFTEKDLVNSLKDYIRAEERKLEQIKKWADKLDVLSAAAGQDPEGFLGHPVNAFKLMKRLNTEWGELESLVLTDVSDGFISNLTIQRQYFPNDDDQVGAAKALMRLQDTYQLDTATISTGQLAGQHGPSVLTVDDCYDLGKVAYSEADYYHTELWMVQALKQLDEGEISAVDAVTILDYLSYSVYQQGDLERSLDFTKRLLELDPTHQRANGNLKYFEYQLAKQEKMGASEEAQTEEAQRKGRPDDYLPERKKYEQLCRGEGLRMTPRRQSRLFCRYYNNNRHPKYVIGPVKQEDEWDQPRIVRYLNIVTDKEMEKVKELAKPRVSQHTGSISVIQPLLTQFLLSPLSAWLGAFEHPVVDEINQRIEDLTGLDVTTAEDLQVANYGVGGQYEPHFDFGRKDEPDAFEELGTGNRIATWLLYMSDVQAGGATVFTDIGASVWPRKGTAVFWYNLYPSGEGDYRTRHAACPVLVGNKWVSNKWIHERGQEFRRRCASDIKRAVCGSVEDYINNINS</sequence>
<dbReference type="FunFam" id="2.60.120.620:FF:000001">
    <property type="entry name" value="Prolyl 4-hydroxylase subunit alpha 2"/>
    <property type="match status" value="1"/>
</dbReference>
<feature type="domain" description="Fe2OG dioxygenase" evidence="17">
    <location>
        <begin position="408"/>
        <end position="516"/>
    </location>
</feature>
<dbReference type="SMART" id="SM00702">
    <property type="entry name" value="P4Hc"/>
    <property type="match status" value="1"/>
</dbReference>
<dbReference type="FunCoup" id="A0A671WTW2">
    <property type="interactions" value="488"/>
</dbReference>
<dbReference type="PANTHER" id="PTHR10869">
    <property type="entry name" value="PROLYL 4-HYDROXYLASE ALPHA SUBUNIT"/>
    <property type="match status" value="1"/>
</dbReference>
<dbReference type="Gene3D" id="6.10.140.1460">
    <property type="match status" value="1"/>
</dbReference>
<evidence type="ECO:0000256" key="1">
    <source>
        <dbReference type="ARBA" id="ARBA00001961"/>
    </source>
</evidence>
<reference evidence="18" key="1">
    <citation type="submission" date="2021-04" db="EMBL/GenBank/DDBJ databases">
        <authorList>
            <consortium name="Wellcome Sanger Institute Data Sharing"/>
        </authorList>
    </citation>
    <scope>NUCLEOTIDE SEQUENCE [LARGE SCALE GENOMIC DNA]</scope>
</reference>
<evidence type="ECO:0000256" key="10">
    <source>
        <dbReference type="ARBA" id="ARBA00022964"/>
    </source>
</evidence>
<accession>A0A671WTW2</accession>
<dbReference type="InterPro" id="IPR005123">
    <property type="entry name" value="Oxoglu/Fe-dep_dioxygenase_dom"/>
</dbReference>
<evidence type="ECO:0000256" key="7">
    <source>
        <dbReference type="ARBA" id="ARBA00022803"/>
    </source>
</evidence>
<keyword evidence="11" id="KW-0560">Oxidoreductase</keyword>
<dbReference type="OMA" id="DAVFWHN"/>
<dbReference type="InterPro" id="IPR045054">
    <property type="entry name" value="P4HA-like"/>
</dbReference>
<feature type="compositionally biased region" description="Basic and acidic residues" evidence="15">
    <location>
        <begin position="269"/>
        <end position="283"/>
    </location>
</feature>
<dbReference type="InterPro" id="IPR059068">
    <property type="entry name" value="TPR_P4H"/>
</dbReference>
<reference evidence="18" key="2">
    <citation type="submission" date="2025-08" db="UniProtKB">
        <authorList>
            <consortium name="Ensembl"/>
        </authorList>
    </citation>
    <scope>IDENTIFICATION</scope>
</reference>
<dbReference type="Pfam" id="PF23558">
    <property type="entry name" value="TPR_P4H"/>
    <property type="match status" value="1"/>
</dbReference>
<name>A0A671WTW2_SPAAU</name>
<evidence type="ECO:0000256" key="6">
    <source>
        <dbReference type="ARBA" id="ARBA00022723"/>
    </source>
</evidence>
<dbReference type="GO" id="GO:0004656">
    <property type="term" value="F:procollagen-proline 4-dioxygenase activity"/>
    <property type="evidence" value="ECO:0007669"/>
    <property type="project" value="UniProtKB-EC"/>
</dbReference>
<dbReference type="PROSITE" id="PS50005">
    <property type="entry name" value="TPR"/>
    <property type="match status" value="1"/>
</dbReference>
<dbReference type="Gene3D" id="2.60.120.620">
    <property type="entry name" value="q2cbj1_9rhob like domain"/>
    <property type="match status" value="1"/>
</dbReference>
<dbReference type="FunFam" id="1.25.40.10:FF:000006">
    <property type="entry name" value="Prolyl 4-hydroxylase subunit alpha 2"/>
    <property type="match status" value="1"/>
</dbReference>
<dbReference type="EC" id="1.14.11.2" evidence="5"/>
<keyword evidence="19" id="KW-1185">Reference proteome</keyword>
<evidence type="ECO:0000256" key="5">
    <source>
        <dbReference type="ARBA" id="ARBA00012269"/>
    </source>
</evidence>
<dbReference type="InParanoid" id="A0A671WTW2"/>
<keyword evidence="16" id="KW-0732">Signal</keyword>
<protein>
    <recommendedName>
        <fullName evidence="5">procollagen-proline 4-dioxygenase</fullName>
        <ecNumber evidence="5">1.14.11.2</ecNumber>
    </recommendedName>
</protein>
<dbReference type="InterPro" id="IPR019734">
    <property type="entry name" value="TPR_rpt"/>
</dbReference>
<keyword evidence="7 14" id="KW-0802">TPR repeat</keyword>
<keyword evidence="12" id="KW-0408">Iron</keyword>
<evidence type="ECO:0000256" key="12">
    <source>
        <dbReference type="ARBA" id="ARBA00023004"/>
    </source>
</evidence>
<evidence type="ECO:0000256" key="16">
    <source>
        <dbReference type="SAM" id="SignalP"/>
    </source>
</evidence>
<feature type="region of interest" description="Disordered" evidence="15">
    <location>
        <begin position="260"/>
        <end position="283"/>
    </location>
</feature>
<evidence type="ECO:0000256" key="13">
    <source>
        <dbReference type="ARBA" id="ARBA00023180"/>
    </source>
</evidence>
<dbReference type="GeneTree" id="ENSGT00940000166406"/>
<keyword evidence="9" id="KW-0847">Vitamin C</keyword>
<keyword evidence="13" id="KW-0325">Glycoprotein</keyword>